<sequence length="201" mass="20718">MTLPAGLTVASGLNAMAHRVEAFWAPRRNPVSSAVAEDGIRRLAGGLPAVAADATDPAASADLLLGAHLAGSAFAVAGSGPHHEICHVLGGAFDLPHARTHAVVLPHVLAHNAPPPPRPSPGSRGHSARPTPRRRCTPWAGGLGLPAGLRELGPAEEDVDTVLDPILAVVPADNPRPVPREGLRGLLRRAWSGEAPRKETA</sequence>
<feature type="region of interest" description="Disordered" evidence="1">
    <location>
        <begin position="171"/>
        <end position="201"/>
    </location>
</feature>
<dbReference type="Gene3D" id="1.20.1090.10">
    <property type="entry name" value="Dehydroquinate synthase-like - alpha domain"/>
    <property type="match status" value="1"/>
</dbReference>
<feature type="compositionally biased region" description="Low complexity" evidence="1">
    <location>
        <begin position="121"/>
        <end position="130"/>
    </location>
</feature>
<gene>
    <name evidence="3" type="ORF">GCM10023175_54770</name>
</gene>
<dbReference type="PANTHER" id="PTHR11496:SF102">
    <property type="entry name" value="ALCOHOL DEHYDROGENASE 4"/>
    <property type="match status" value="1"/>
</dbReference>
<dbReference type="InterPro" id="IPR056798">
    <property type="entry name" value="ADH_Fe_C"/>
</dbReference>
<dbReference type="InterPro" id="IPR039697">
    <property type="entry name" value="Alcohol_dehydrogenase_Fe"/>
</dbReference>
<keyword evidence="4" id="KW-1185">Reference proteome</keyword>
<reference evidence="4" key="1">
    <citation type="journal article" date="2019" name="Int. J. Syst. Evol. Microbiol.">
        <title>The Global Catalogue of Microorganisms (GCM) 10K type strain sequencing project: providing services to taxonomists for standard genome sequencing and annotation.</title>
        <authorList>
            <consortium name="The Broad Institute Genomics Platform"/>
            <consortium name="The Broad Institute Genome Sequencing Center for Infectious Disease"/>
            <person name="Wu L."/>
            <person name="Ma J."/>
        </authorList>
    </citation>
    <scope>NUCLEOTIDE SEQUENCE [LARGE SCALE GENOMIC DNA]</scope>
    <source>
        <strain evidence="4">JCM 17906</strain>
    </source>
</reference>
<evidence type="ECO:0000313" key="4">
    <source>
        <dbReference type="Proteomes" id="UP001501598"/>
    </source>
</evidence>
<comment type="caution">
    <text evidence="3">The sequence shown here is derived from an EMBL/GenBank/DDBJ whole genome shotgun (WGS) entry which is preliminary data.</text>
</comment>
<evidence type="ECO:0000259" key="2">
    <source>
        <dbReference type="Pfam" id="PF25137"/>
    </source>
</evidence>
<protein>
    <recommendedName>
        <fullName evidence="2">Fe-containing alcohol dehydrogenase-like C-terminal domain-containing protein</fullName>
    </recommendedName>
</protein>
<dbReference type="Pfam" id="PF25137">
    <property type="entry name" value="ADH_Fe_C"/>
    <property type="match status" value="1"/>
</dbReference>
<accession>A0ABP8S0X1</accession>
<dbReference type="Proteomes" id="UP001501598">
    <property type="component" value="Unassembled WGS sequence"/>
</dbReference>
<dbReference type="SUPFAM" id="SSF56796">
    <property type="entry name" value="Dehydroquinate synthase-like"/>
    <property type="match status" value="1"/>
</dbReference>
<dbReference type="RefSeq" id="WP_345424654.1">
    <property type="nucleotide sequence ID" value="NZ_BAABGT010000089.1"/>
</dbReference>
<dbReference type="EMBL" id="BAABGT010000089">
    <property type="protein sequence ID" value="GAA4555095.1"/>
    <property type="molecule type" value="Genomic_DNA"/>
</dbReference>
<name>A0ABP8S0X1_9PSEU</name>
<evidence type="ECO:0000256" key="1">
    <source>
        <dbReference type="SAM" id="MobiDB-lite"/>
    </source>
</evidence>
<dbReference type="PANTHER" id="PTHR11496">
    <property type="entry name" value="ALCOHOL DEHYDROGENASE"/>
    <property type="match status" value="1"/>
</dbReference>
<evidence type="ECO:0000313" key="3">
    <source>
        <dbReference type="EMBL" id="GAA4555095.1"/>
    </source>
</evidence>
<feature type="domain" description="Fe-containing alcohol dehydrogenase-like C-terminal" evidence="2">
    <location>
        <begin position="8"/>
        <end position="191"/>
    </location>
</feature>
<feature type="region of interest" description="Disordered" evidence="1">
    <location>
        <begin position="110"/>
        <end position="140"/>
    </location>
</feature>
<organism evidence="3 4">
    <name type="scientific">Pseudonocardia xishanensis</name>
    <dbReference type="NCBI Taxonomy" id="630995"/>
    <lineage>
        <taxon>Bacteria</taxon>
        <taxon>Bacillati</taxon>
        <taxon>Actinomycetota</taxon>
        <taxon>Actinomycetes</taxon>
        <taxon>Pseudonocardiales</taxon>
        <taxon>Pseudonocardiaceae</taxon>
        <taxon>Pseudonocardia</taxon>
    </lineage>
</organism>
<proteinExistence type="predicted"/>